<keyword evidence="3" id="KW-0862">Zinc</keyword>
<dbReference type="InterPro" id="IPR013087">
    <property type="entry name" value="Znf_C2H2_type"/>
</dbReference>
<evidence type="ECO:0000313" key="8">
    <source>
        <dbReference type="Proteomes" id="UP000023152"/>
    </source>
</evidence>
<dbReference type="AlphaFoldDB" id="X6N3E4"/>
<dbReference type="PROSITE" id="PS00028">
    <property type="entry name" value="ZINC_FINGER_C2H2_1"/>
    <property type="match status" value="1"/>
</dbReference>
<keyword evidence="8" id="KW-1185">Reference proteome</keyword>
<reference evidence="7 8" key="1">
    <citation type="journal article" date="2013" name="Curr. Biol.">
        <title>The Genome of the Foraminiferan Reticulomyxa filosa.</title>
        <authorList>
            <person name="Glockner G."/>
            <person name="Hulsmann N."/>
            <person name="Schleicher M."/>
            <person name="Noegel A.A."/>
            <person name="Eichinger L."/>
            <person name="Gallinger C."/>
            <person name="Pawlowski J."/>
            <person name="Sierra R."/>
            <person name="Euteneuer U."/>
            <person name="Pillet L."/>
            <person name="Moustafa A."/>
            <person name="Platzer M."/>
            <person name="Groth M."/>
            <person name="Szafranski K."/>
            <person name="Schliwa M."/>
        </authorList>
    </citation>
    <scope>NUCLEOTIDE SEQUENCE [LARGE SCALE GENOMIC DNA]</scope>
</reference>
<gene>
    <name evidence="7" type="ORF">RFI_16840</name>
</gene>
<feature type="compositionally biased region" description="Low complexity" evidence="5">
    <location>
        <begin position="274"/>
        <end position="287"/>
    </location>
</feature>
<proteinExistence type="predicted"/>
<evidence type="ECO:0000256" key="5">
    <source>
        <dbReference type="SAM" id="MobiDB-lite"/>
    </source>
</evidence>
<dbReference type="OrthoDB" id="427030at2759"/>
<dbReference type="PROSITE" id="PS50157">
    <property type="entry name" value="ZINC_FINGER_C2H2_2"/>
    <property type="match status" value="1"/>
</dbReference>
<evidence type="ECO:0000256" key="1">
    <source>
        <dbReference type="ARBA" id="ARBA00022723"/>
    </source>
</evidence>
<evidence type="ECO:0000256" key="2">
    <source>
        <dbReference type="ARBA" id="ARBA00022771"/>
    </source>
</evidence>
<dbReference type="EMBL" id="ASPP01012670">
    <property type="protein sequence ID" value="ETO20378.1"/>
    <property type="molecule type" value="Genomic_DNA"/>
</dbReference>
<evidence type="ECO:0000313" key="7">
    <source>
        <dbReference type="EMBL" id="ETO20378.1"/>
    </source>
</evidence>
<keyword evidence="1" id="KW-0479">Metal-binding</keyword>
<organism evidence="7 8">
    <name type="scientific">Reticulomyxa filosa</name>
    <dbReference type="NCBI Taxonomy" id="46433"/>
    <lineage>
        <taxon>Eukaryota</taxon>
        <taxon>Sar</taxon>
        <taxon>Rhizaria</taxon>
        <taxon>Retaria</taxon>
        <taxon>Foraminifera</taxon>
        <taxon>Monothalamids</taxon>
        <taxon>Reticulomyxidae</taxon>
        <taxon>Reticulomyxa</taxon>
    </lineage>
</organism>
<keyword evidence="2 4" id="KW-0863">Zinc-finger</keyword>
<evidence type="ECO:0000256" key="4">
    <source>
        <dbReference type="PROSITE-ProRule" id="PRU00042"/>
    </source>
</evidence>
<dbReference type="InterPro" id="IPR036236">
    <property type="entry name" value="Znf_C2H2_sf"/>
</dbReference>
<accession>X6N3E4</accession>
<dbReference type="SUPFAM" id="SSF57667">
    <property type="entry name" value="beta-beta-alpha zinc fingers"/>
    <property type="match status" value="1"/>
</dbReference>
<protein>
    <submittedName>
        <fullName evidence="7">Zinc finger protein</fullName>
    </submittedName>
</protein>
<comment type="caution">
    <text evidence="7">The sequence shown here is derived from an EMBL/GenBank/DDBJ whole genome shotgun (WGS) entry which is preliminary data.</text>
</comment>
<feature type="non-terminal residue" evidence="7">
    <location>
        <position position="382"/>
    </location>
</feature>
<name>X6N3E4_RETFI</name>
<dbReference type="Gene3D" id="3.30.160.60">
    <property type="entry name" value="Classic Zinc Finger"/>
    <property type="match status" value="1"/>
</dbReference>
<dbReference type="FunFam" id="3.30.160.60:FF:000446">
    <property type="entry name" value="Zinc finger protein"/>
    <property type="match status" value="1"/>
</dbReference>
<evidence type="ECO:0000259" key="6">
    <source>
        <dbReference type="PROSITE" id="PS50157"/>
    </source>
</evidence>
<feature type="domain" description="C2H2-type" evidence="6">
    <location>
        <begin position="348"/>
        <end position="375"/>
    </location>
</feature>
<feature type="region of interest" description="Disordered" evidence="5">
    <location>
        <begin position="270"/>
        <end position="303"/>
    </location>
</feature>
<dbReference type="Proteomes" id="UP000023152">
    <property type="component" value="Unassembled WGS sequence"/>
</dbReference>
<dbReference type="GO" id="GO:0008270">
    <property type="term" value="F:zinc ion binding"/>
    <property type="evidence" value="ECO:0007669"/>
    <property type="project" value="UniProtKB-KW"/>
</dbReference>
<sequence>MTQLLVLGNGAGLANYGENSSNYNLPSLQCISVPLQQVAAVSNNWLQSEKQNAFCCELALGIGEREVPLFIVKEIENRNKVNPGRMWVGNTETKDDDIETERECINSNNGYALSLGQREEKEMTGKNAREQKELSVMSIPRMHIFQDQSLHHTKIGDSNGSSGGRGMQVNVNVNVNVNGSTNQSGGDIANIPSSSSSSSLVFPCLVNDTLLSYPQSLWYCVPNLPPRPVSYVLAATATPKTQEANEWTNSSSQQNQLPFLEPALVSSLPPLPPLMTATTTTTTTPMTRTRRIQKSVKNSSIPDALQHLDEPNCESSTGSMSIAATSAALLSDTHPLVKRRCDNSEKNFECKKCGKRYKYETNLITHGKVHTEQALECEYCHK</sequence>
<evidence type="ECO:0000256" key="3">
    <source>
        <dbReference type="ARBA" id="ARBA00022833"/>
    </source>
</evidence>